<dbReference type="InterPro" id="IPR011010">
    <property type="entry name" value="DNA_brk_join_enz"/>
</dbReference>
<comment type="caution">
    <text evidence="7">The sequence shown here is derived from an EMBL/GenBank/DDBJ whole genome shotgun (WGS) entry which is preliminary data.</text>
</comment>
<dbReference type="GO" id="GO:0006310">
    <property type="term" value="P:DNA recombination"/>
    <property type="evidence" value="ECO:0007669"/>
    <property type="project" value="UniProtKB-KW"/>
</dbReference>
<dbReference type="InterPro" id="IPR002104">
    <property type="entry name" value="Integrase_catalytic"/>
</dbReference>
<dbReference type="InterPro" id="IPR013762">
    <property type="entry name" value="Integrase-like_cat_sf"/>
</dbReference>
<evidence type="ECO:0000313" key="7">
    <source>
        <dbReference type="EMBL" id="MBB3941266.1"/>
    </source>
</evidence>
<dbReference type="PANTHER" id="PTHR30629:SF2">
    <property type="entry name" value="PROPHAGE INTEGRASE INTS-RELATED"/>
    <property type="match status" value="1"/>
</dbReference>
<feature type="domain" description="Tyr recombinase" evidence="6">
    <location>
        <begin position="217"/>
        <end position="412"/>
    </location>
</feature>
<reference evidence="7 8" key="1">
    <citation type="submission" date="2020-08" db="EMBL/GenBank/DDBJ databases">
        <title>Genomic Encyclopedia of Type Strains, Phase IV (KMG-IV): sequencing the most valuable type-strain genomes for metagenomic binning, comparative biology and taxonomic classification.</title>
        <authorList>
            <person name="Goeker M."/>
        </authorList>
    </citation>
    <scope>NUCLEOTIDE SEQUENCE [LARGE SCALE GENOMIC DNA]</scope>
    <source>
        <strain evidence="7 8">DSM 27568</strain>
    </source>
</reference>
<dbReference type="InterPro" id="IPR053876">
    <property type="entry name" value="Phage_int_M"/>
</dbReference>
<dbReference type="Gene3D" id="3.30.160.390">
    <property type="entry name" value="Integrase, DNA-binding domain"/>
    <property type="match status" value="1"/>
</dbReference>
<gene>
    <name evidence="7" type="ORF">GGR39_002942</name>
</gene>
<protein>
    <submittedName>
        <fullName evidence="7">Integrase</fullName>
    </submittedName>
</protein>
<organism evidence="7 8">
    <name type="scientific">Novosphingobium fluoreni</name>
    <dbReference type="NCBI Taxonomy" id="1391222"/>
    <lineage>
        <taxon>Bacteria</taxon>
        <taxon>Pseudomonadati</taxon>
        <taxon>Pseudomonadota</taxon>
        <taxon>Alphaproteobacteria</taxon>
        <taxon>Sphingomonadales</taxon>
        <taxon>Sphingomonadaceae</taxon>
        <taxon>Novosphingobium</taxon>
    </lineage>
</organism>
<keyword evidence="3" id="KW-0238">DNA-binding</keyword>
<proteinExistence type="inferred from homology"/>
<evidence type="ECO:0000256" key="2">
    <source>
        <dbReference type="ARBA" id="ARBA00022908"/>
    </source>
</evidence>
<dbReference type="PANTHER" id="PTHR30629">
    <property type="entry name" value="PROPHAGE INTEGRASE"/>
    <property type="match status" value="1"/>
</dbReference>
<dbReference type="Pfam" id="PF22022">
    <property type="entry name" value="Phage_int_M"/>
    <property type="match status" value="1"/>
</dbReference>
<dbReference type="InterPro" id="IPR050808">
    <property type="entry name" value="Phage_Integrase"/>
</dbReference>
<evidence type="ECO:0000256" key="4">
    <source>
        <dbReference type="ARBA" id="ARBA00023172"/>
    </source>
</evidence>
<dbReference type="SUPFAM" id="SSF56349">
    <property type="entry name" value="DNA breaking-rejoining enzymes"/>
    <property type="match status" value="1"/>
</dbReference>
<dbReference type="Gene3D" id="1.10.443.10">
    <property type="entry name" value="Intergrase catalytic core"/>
    <property type="match status" value="1"/>
</dbReference>
<dbReference type="RefSeq" id="WP_343055899.1">
    <property type="nucleotide sequence ID" value="NZ_JACIDY010000008.1"/>
</dbReference>
<dbReference type="AlphaFoldDB" id="A0A7W6FZG0"/>
<dbReference type="InterPro" id="IPR025166">
    <property type="entry name" value="Integrase_DNA_bind_dom"/>
</dbReference>
<dbReference type="InterPro" id="IPR010998">
    <property type="entry name" value="Integrase_recombinase_N"/>
</dbReference>
<feature type="compositionally biased region" description="Basic and acidic residues" evidence="5">
    <location>
        <begin position="428"/>
        <end position="439"/>
    </location>
</feature>
<dbReference type="Gene3D" id="1.10.150.130">
    <property type="match status" value="1"/>
</dbReference>
<dbReference type="GO" id="GO:0015074">
    <property type="term" value="P:DNA integration"/>
    <property type="evidence" value="ECO:0007669"/>
    <property type="project" value="UniProtKB-KW"/>
</dbReference>
<accession>A0A7W6FZG0</accession>
<keyword evidence="8" id="KW-1185">Reference proteome</keyword>
<dbReference type="Proteomes" id="UP000561459">
    <property type="component" value="Unassembled WGS sequence"/>
</dbReference>
<evidence type="ECO:0000256" key="3">
    <source>
        <dbReference type="ARBA" id="ARBA00023125"/>
    </source>
</evidence>
<comment type="similarity">
    <text evidence="1">Belongs to the 'phage' integrase family.</text>
</comment>
<dbReference type="Pfam" id="PF13356">
    <property type="entry name" value="Arm-DNA-bind_3"/>
    <property type="match status" value="1"/>
</dbReference>
<name>A0A7W6FZG0_9SPHN</name>
<evidence type="ECO:0000256" key="1">
    <source>
        <dbReference type="ARBA" id="ARBA00008857"/>
    </source>
</evidence>
<dbReference type="GO" id="GO:0003677">
    <property type="term" value="F:DNA binding"/>
    <property type="evidence" value="ECO:0007669"/>
    <property type="project" value="UniProtKB-KW"/>
</dbReference>
<dbReference type="InterPro" id="IPR038488">
    <property type="entry name" value="Integrase_DNA-bd_sf"/>
</dbReference>
<feature type="region of interest" description="Disordered" evidence="5">
    <location>
        <begin position="423"/>
        <end position="461"/>
    </location>
</feature>
<evidence type="ECO:0000256" key="5">
    <source>
        <dbReference type="SAM" id="MobiDB-lite"/>
    </source>
</evidence>
<evidence type="ECO:0000313" key="8">
    <source>
        <dbReference type="Proteomes" id="UP000561459"/>
    </source>
</evidence>
<sequence>MASTVEKRGISGDAKMLSDAKVRAAKPRPKSYKLSDANRLFLLVTPSGGKLWRYGYAYDGKQKTLAFGAYPQVSLSDARMKRDEAAGLLAEGHDPNVVKKLKIEATMEAARQTFEKVAREWHENAKAQWASVHAADVIRSLERDVFPTIGELPIGQLTPPLVLAVLREVEARGSIETAKRIRQRISAVFVYGIAQGIVKDDPAEKLGAVLKPLRKGRQPAITDLVPLRKMIIAAEEDYARPVTRLALRLLALTAVRPSELRGAEWVEFEGLNGPEPLWRIPSSRMKGDLDRKDELNGDHLVPLTPQAIAVLKALWPLTGCGPLLFPSNRHTHRPMSENAIGYLLNRAGYHGHHVPHGFRAAFSTIMNEWAEREGKEHDRKVIDLMLAHVPTGKVEGAYNRAAYMPRRRELALSWAAMLTDGLPDPEELSERPSKVMGEHSRRRLPSPVAADFRFPSRMKAA</sequence>
<evidence type="ECO:0000259" key="6">
    <source>
        <dbReference type="PROSITE" id="PS51898"/>
    </source>
</evidence>
<dbReference type="CDD" id="cd00801">
    <property type="entry name" value="INT_P4_C"/>
    <property type="match status" value="1"/>
</dbReference>
<dbReference type="PROSITE" id="PS51898">
    <property type="entry name" value="TYR_RECOMBINASE"/>
    <property type="match status" value="1"/>
</dbReference>
<dbReference type="EMBL" id="JACIDY010000008">
    <property type="protein sequence ID" value="MBB3941266.1"/>
    <property type="molecule type" value="Genomic_DNA"/>
</dbReference>
<dbReference type="Pfam" id="PF00589">
    <property type="entry name" value="Phage_integrase"/>
    <property type="match status" value="1"/>
</dbReference>
<keyword evidence="2" id="KW-0229">DNA integration</keyword>
<keyword evidence="4" id="KW-0233">DNA recombination</keyword>